<proteinExistence type="inferred from homology"/>
<dbReference type="InterPro" id="IPR007267">
    <property type="entry name" value="GtrA_DPMS_TM"/>
</dbReference>
<keyword evidence="5 6" id="KW-0472">Membrane</keyword>
<feature type="transmembrane region" description="Helical" evidence="6">
    <location>
        <begin position="12"/>
        <end position="38"/>
    </location>
</feature>
<dbReference type="Pfam" id="PF04138">
    <property type="entry name" value="GtrA_DPMS_TM"/>
    <property type="match status" value="1"/>
</dbReference>
<evidence type="ECO:0000313" key="9">
    <source>
        <dbReference type="Proteomes" id="UP000594873"/>
    </source>
</evidence>
<feature type="transmembrane region" description="Helical" evidence="6">
    <location>
        <begin position="86"/>
        <end position="105"/>
    </location>
</feature>
<dbReference type="InterPro" id="IPR051401">
    <property type="entry name" value="GtrA_CellWall_Glycosyl"/>
</dbReference>
<evidence type="ECO:0000313" key="8">
    <source>
        <dbReference type="EMBL" id="QPQ54629.1"/>
    </source>
</evidence>
<evidence type="ECO:0000256" key="5">
    <source>
        <dbReference type="ARBA" id="ARBA00023136"/>
    </source>
</evidence>
<name>A0A7T2GIQ7_9SPHN</name>
<evidence type="ECO:0000256" key="1">
    <source>
        <dbReference type="ARBA" id="ARBA00004141"/>
    </source>
</evidence>
<dbReference type="RefSeq" id="WP_200971189.1">
    <property type="nucleotide sequence ID" value="NZ_CP065592.1"/>
</dbReference>
<evidence type="ECO:0000259" key="7">
    <source>
        <dbReference type="Pfam" id="PF04138"/>
    </source>
</evidence>
<dbReference type="PANTHER" id="PTHR38459">
    <property type="entry name" value="PROPHAGE BACTOPRENOL-LINKED GLUCOSE TRANSLOCASE HOMOLOG"/>
    <property type="match status" value="1"/>
</dbReference>
<dbReference type="KEGG" id="sflv:IC614_09870"/>
<feature type="transmembrane region" description="Helical" evidence="6">
    <location>
        <begin position="44"/>
        <end position="65"/>
    </location>
</feature>
<dbReference type="Proteomes" id="UP000594873">
    <property type="component" value="Chromosome"/>
</dbReference>
<gene>
    <name evidence="8" type="ORF">IC614_09870</name>
</gene>
<dbReference type="EMBL" id="CP065592">
    <property type="protein sequence ID" value="QPQ54629.1"/>
    <property type="molecule type" value="Genomic_DNA"/>
</dbReference>
<feature type="transmembrane region" description="Helical" evidence="6">
    <location>
        <begin position="117"/>
        <end position="135"/>
    </location>
</feature>
<keyword evidence="4 6" id="KW-1133">Transmembrane helix</keyword>
<keyword evidence="3 6" id="KW-0812">Transmembrane</keyword>
<sequence length="137" mass="15290">MDITRKDSEAQALLMQFIRFGMTGGFVTLLGIGVYLLAAMQFDVLPFVANVLAYAVAVTTGYVLHSRFSFRGHGRRDNAVRTTGRFFIVSMVSLALNSLFVWVLTGPLGGPDWWPTIPMLFVTPLVTFSLNRHWVFA</sequence>
<evidence type="ECO:0000256" key="4">
    <source>
        <dbReference type="ARBA" id="ARBA00022989"/>
    </source>
</evidence>
<comment type="similarity">
    <text evidence="2">Belongs to the GtrA family.</text>
</comment>
<protein>
    <submittedName>
        <fullName evidence="8">GtrA family protein</fullName>
    </submittedName>
</protein>
<evidence type="ECO:0000256" key="2">
    <source>
        <dbReference type="ARBA" id="ARBA00009399"/>
    </source>
</evidence>
<dbReference type="AlphaFoldDB" id="A0A7T2GIQ7"/>
<dbReference type="GO" id="GO:0000271">
    <property type="term" value="P:polysaccharide biosynthetic process"/>
    <property type="evidence" value="ECO:0007669"/>
    <property type="project" value="InterPro"/>
</dbReference>
<dbReference type="PANTHER" id="PTHR38459:SF1">
    <property type="entry name" value="PROPHAGE BACTOPRENOL-LINKED GLUCOSE TRANSLOCASE HOMOLOG"/>
    <property type="match status" value="1"/>
</dbReference>
<reference evidence="8 9" key="1">
    <citation type="submission" date="2020-11" db="EMBL/GenBank/DDBJ databases">
        <title>Genome seq and assembly of Sphingosinicella sp.</title>
        <authorList>
            <person name="Chhetri G."/>
        </authorList>
    </citation>
    <scope>NUCLEOTIDE SEQUENCE [LARGE SCALE GENOMIC DNA]</scope>
    <source>
        <strain evidence="8 9">UDD2</strain>
    </source>
</reference>
<organism evidence="8 9">
    <name type="scientific">Allosphingosinicella flava</name>
    <dbReference type="NCBI Taxonomy" id="2771430"/>
    <lineage>
        <taxon>Bacteria</taxon>
        <taxon>Pseudomonadati</taxon>
        <taxon>Pseudomonadota</taxon>
        <taxon>Alphaproteobacteria</taxon>
        <taxon>Sphingomonadales</taxon>
        <taxon>Sphingomonadaceae</taxon>
        <taxon>Allosphingosinicella</taxon>
    </lineage>
</organism>
<accession>A0A7T2GIQ7</accession>
<dbReference type="GO" id="GO:0005886">
    <property type="term" value="C:plasma membrane"/>
    <property type="evidence" value="ECO:0007669"/>
    <property type="project" value="TreeGrafter"/>
</dbReference>
<comment type="subcellular location">
    <subcellularLocation>
        <location evidence="1">Membrane</location>
        <topology evidence="1">Multi-pass membrane protein</topology>
    </subcellularLocation>
</comment>
<evidence type="ECO:0000256" key="3">
    <source>
        <dbReference type="ARBA" id="ARBA00022692"/>
    </source>
</evidence>
<keyword evidence="9" id="KW-1185">Reference proteome</keyword>
<feature type="domain" description="GtrA/DPMS transmembrane" evidence="7">
    <location>
        <begin position="19"/>
        <end position="136"/>
    </location>
</feature>
<evidence type="ECO:0000256" key="6">
    <source>
        <dbReference type="SAM" id="Phobius"/>
    </source>
</evidence>